<organism evidence="8 9">
    <name type="scientific">Peltaster fructicola</name>
    <dbReference type="NCBI Taxonomy" id="286661"/>
    <lineage>
        <taxon>Eukaryota</taxon>
        <taxon>Fungi</taxon>
        <taxon>Dikarya</taxon>
        <taxon>Ascomycota</taxon>
        <taxon>Pezizomycotina</taxon>
        <taxon>Dothideomycetes</taxon>
        <taxon>Dothideomycetes incertae sedis</taxon>
        <taxon>Peltaster</taxon>
    </lineage>
</organism>
<dbReference type="GO" id="GO:0022857">
    <property type="term" value="F:transmembrane transporter activity"/>
    <property type="evidence" value="ECO:0007669"/>
    <property type="project" value="InterPro"/>
</dbReference>
<evidence type="ECO:0000256" key="5">
    <source>
        <dbReference type="SAM" id="MobiDB-lite"/>
    </source>
</evidence>
<sequence length="552" mass="60452">MQSFLQYRRLRRDVERDLSRGRRVARGSAPSVISNGQSEHEKEHDQESVEHENDRVPESYPTSDMPMVPGVTISHLDDEAASIVFVVGWPETDLHNPRDWSMTKKWTTIVTTCILTAVLIIPSSVDGATQEAFNAYFGVNALAGSMTTGIFLIGIGVGSLFSGPFSETFGRNAVYISTMIVVMLFIMGKALAPNYGAAITFRFLAALFAAAPMTVMGGTVGDIWTPNQIAFGLPFATFAGYAGPILGPVIGAYTPQIGFAWADWISMILIGAALVMILLGFPETYGPILLQWRAKHLRDLTGDSRYRAPHAHGSLGSRLLINISRVFTMAWTEPIILIFSFYLTLLYFILFAFLGGYEYIFKIPYGISTSLTYIIFAAMIPGVAVAIALIPFIWQLTKKEAARAREKGQTTPPEVALYWSTVAGGAVLMPVSLFWLGWTCYGSISIWSPIVASGVFGYALVCIFTTSHMYVISVYQDYAASALGFMTFTRYLISGALTPASLQMYESIGPHWSLTLVGVIAALMAPIPYVLHRYGPQIRAMSKNVQNKTGGC</sequence>
<reference evidence="8 9" key="1">
    <citation type="journal article" date="2016" name="Sci. Rep.">
        <title>Peltaster fructicola genome reveals evolution from an invasive phytopathogen to an ectophytic parasite.</title>
        <authorList>
            <person name="Xu C."/>
            <person name="Chen H."/>
            <person name="Gleason M.L."/>
            <person name="Xu J.R."/>
            <person name="Liu H."/>
            <person name="Zhang R."/>
            <person name="Sun G."/>
        </authorList>
    </citation>
    <scope>NUCLEOTIDE SEQUENCE [LARGE SCALE GENOMIC DNA]</scope>
    <source>
        <strain evidence="8 9">LNHT1506</strain>
    </source>
</reference>
<feature type="region of interest" description="Disordered" evidence="5">
    <location>
        <begin position="18"/>
        <end position="64"/>
    </location>
</feature>
<protein>
    <recommendedName>
        <fullName evidence="7">Major facilitator superfamily (MFS) profile domain-containing protein</fullName>
    </recommendedName>
</protein>
<evidence type="ECO:0000256" key="6">
    <source>
        <dbReference type="SAM" id="Phobius"/>
    </source>
</evidence>
<accession>A0A6H0XQG9</accession>
<dbReference type="PANTHER" id="PTHR23502">
    <property type="entry name" value="MAJOR FACILITATOR SUPERFAMILY"/>
    <property type="match status" value="1"/>
</dbReference>
<evidence type="ECO:0000313" key="8">
    <source>
        <dbReference type="EMBL" id="QIW96952.1"/>
    </source>
</evidence>
<evidence type="ECO:0000256" key="2">
    <source>
        <dbReference type="ARBA" id="ARBA00022692"/>
    </source>
</evidence>
<feature type="transmembrane region" description="Helical" evidence="6">
    <location>
        <begin position="198"/>
        <end position="217"/>
    </location>
</feature>
<feature type="transmembrane region" description="Helical" evidence="6">
    <location>
        <begin position="478"/>
        <end position="500"/>
    </location>
</feature>
<feature type="transmembrane region" description="Helical" evidence="6">
    <location>
        <begin position="335"/>
        <end position="354"/>
    </location>
</feature>
<name>A0A6H0XQG9_9PEZI</name>
<dbReference type="InterPro" id="IPR020846">
    <property type="entry name" value="MFS_dom"/>
</dbReference>
<proteinExistence type="predicted"/>
<feature type="transmembrane region" description="Helical" evidence="6">
    <location>
        <begin position="374"/>
        <end position="394"/>
    </location>
</feature>
<comment type="subcellular location">
    <subcellularLocation>
        <location evidence="1">Membrane</location>
        <topology evidence="1">Multi-pass membrane protein</topology>
    </subcellularLocation>
</comment>
<dbReference type="InterPro" id="IPR036259">
    <property type="entry name" value="MFS_trans_sf"/>
</dbReference>
<gene>
    <name evidence="8" type="ORF">AMS68_002470</name>
</gene>
<dbReference type="PANTHER" id="PTHR23502:SF47">
    <property type="entry name" value="MAJOR FACILITATOR SUPERFAMILY (MFS) PROFILE DOMAIN-CONTAINING PROTEIN-RELATED"/>
    <property type="match status" value="1"/>
</dbReference>
<feature type="transmembrane region" description="Helical" evidence="6">
    <location>
        <begin position="415"/>
        <end position="438"/>
    </location>
</feature>
<keyword evidence="3 6" id="KW-1133">Transmembrane helix</keyword>
<evidence type="ECO:0000256" key="4">
    <source>
        <dbReference type="ARBA" id="ARBA00023136"/>
    </source>
</evidence>
<dbReference type="InterPro" id="IPR011701">
    <property type="entry name" value="MFS"/>
</dbReference>
<keyword evidence="4 6" id="KW-0472">Membrane</keyword>
<dbReference type="EMBL" id="CP051140">
    <property type="protein sequence ID" value="QIW96952.1"/>
    <property type="molecule type" value="Genomic_DNA"/>
</dbReference>
<dbReference type="Pfam" id="PF07690">
    <property type="entry name" value="MFS_1"/>
    <property type="match status" value="1"/>
</dbReference>
<feature type="transmembrane region" description="Helical" evidence="6">
    <location>
        <begin position="173"/>
        <end position="192"/>
    </location>
</feature>
<feature type="transmembrane region" description="Helical" evidence="6">
    <location>
        <begin position="229"/>
        <end position="253"/>
    </location>
</feature>
<keyword evidence="2 6" id="KW-0812">Transmembrane</keyword>
<dbReference type="AlphaFoldDB" id="A0A6H0XQG9"/>
<feature type="domain" description="Major facilitator superfamily (MFS) profile" evidence="7">
    <location>
        <begin position="108"/>
        <end position="536"/>
    </location>
</feature>
<dbReference type="SUPFAM" id="SSF103473">
    <property type="entry name" value="MFS general substrate transporter"/>
    <property type="match status" value="1"/>
</dbReference>
<feature type="compositionally biased region" description="Basic and acidic residues" evidence="5">
    <location>
        <begin position="38"/>
        <end position="57"/>
    </location>
</feature>
<feature type="transmembrane region" description="Helical" evidence="6">
    <location>
        <begin position="444"/>
        <end position="466"/>
    </location>
</feature>
<feature type="transmembrane region" description="Helical" evidence="6">
    <location>
        <begin position="137"/>
        <end position="161"/>
    </location>
</feature>
<dbReference type="GO" id="GO:0005886">
    <property type="term" value="C:plasma membrane"/>
    <property type="evidence" value="ECO:0007669"/>
    <property type="project" value="TreeGrafter"/>
</dbReference>
<evidence type="ECO:0000256" key="1">
    <source>
        <dbReference type="ARBA" id="ARBA00004141"/>
    </source>
</evidence>
<feature type="transmembrane region" description="Helical" evidence="6">
    <location>
        <begin position="259"/>
        <end position="281"/>
    </location>
</feature>
<dbReference type="Proteomes" id="UP000503462">
    <property type="component" value="Chromosome 2"/>
</dbReference>
<evidence type="ECO:0000256" key="3">
    <source>
        <dbReference type="ARBA" id="ARBA00022989"/>
    </source>
</evidence>
<dbReference type="Gene3D" id="1.20.1250.20">
    <property type="entry name" value="MFS general substrate transporter like domains"/>
    <property type="match status" value="1"/>
</dbReference>
<keyword evidence="9" id="KW-1185">Reference proteome</keyword>
<dbReference type="OrthoDB" id="3936150at2759"/>
<feature type="transmembrane region" description="Helical" evidence="6">
    <location>
        <begin position="106"/>
        <end position="125"/>
    </location>
</feature>
<dbReference type="PROSITE" id="PS50850">
    <property type="entry name" value="MFS"/>
    <property type="match status" value="1"/>
</dbReference>
<feature type="transmembrane region" description="Helical" evidence="6">
    <location>
        <begin position="512"/>
        <end position="531"/>
    </location>
</feature>
<evidence type="ECO:0000259" key="7">
    <source>
        <dbReference type="PROSITE" id="PS50850"/>
    </source>
</evidence>
<evidence type="ECO:0000313" key="9">
    <source>
        <dbReference type="Proteomes" id="UP000503462"/>
    </source>
</evidence>